<gene>
    <name evidence="2" type="ORF">Bfra_010572</name>
</gene>
<evidence type="ECO:0000313" key="2">
    <source>
        <dbReference type="EMBL" id="KAF5867597.1"/>
    </source>
</evidence>
<feature type="coiled-coil region" evidence="1">
    <location>
        <begin position="270"/>
        <end position="304"/>
    </location>
</feature>
<accession>A0A8H6AHP6</accession>
<comment type="caution">
    <text evidence="2">The sequence shown here is derived from an EMBL/GenBank/DDBJ whole genome shotgun (WGS) entry which is preliminary data.</text>
</comment>
<dbReference type="RefSeq" id="XP_037186546.1">
    <property type="nucleotide sequence ID" value="XM_037340903.1"/>
</dbReference>
<name>A0A8H6AHP6_9HELO</name>
<dbReference type="OrthoDB" id="3546131at2759"/>
<organism evidence="2 3">
    <name type="scientific">Botrytis fragariae</name>
    <dbReference type="NCBI Taxonomy" id="1964551"/>
    <lineage>
        <taxon>Eukaryota</taxon>
        <taxon>Fungi</taxon>
        <taxon>Dikarya</taxon>
        <taxon>Ascomycota</taxon>
        <taxon>Pezizomycotina</taxon>
        <taxon>Leotiomycetes</taxon>
        <taxon>Helotiales</taxon>
        <taxon>Sclerotiniaceae</taxon>
        <taxon>Botrytis</taxon>
    </lineage>
</organism>
<reference evidence="2 3" key="1">
    <citation type="journal article" date="2020" name="Phytopathology">
        <title>A high-quality genome resource of Botrytis fragariae, a new and rapidly spreading fungal pathogen causing strawberry gray mold in the U.S.A.</title>
        <authorList>
            <person name="Wu Y."/>
            <person name="Saski C.A."/>
            <person name="Schnabel G."/>
            <person name="Xiao S."/>
            <person name="Hu M."/>
        </authorList>
    </citation>
    <scope>NUCLEOTIDE SEQUENCE [LARGE SCALE GENOMIC DNA]</scope>
    <source>
        <strain evidence="2 3">BVB16</strain>
    </source>
</reference>
<sequence length="333" mass="39120">MKIQKVEFEMDRKREELRLLENKAQMSRVELEGFEKEEKIPRQAQERGEEFLKTLLKAGKDELEDTINFQEKLDITKIITMPPKRTFCEMSGDAAKTEAHPLDLIKQTIEVHAKIMRHKNQAIQKAKKSILRNQLKIEEHQSKIEELNKLNIKLRDEHAEAKEFVREAYEEGRELKAIKKRGEELEKALLDIAKKEFAEKMQDMLQEAKTKMNLQQNIRAPRITTYNSNFQATTMKPNKNEVTGKNAGQMSGFKILKTVTQQSTQSKDTLAQTQHAIRERQKQIEEFQIKIQKHVQHIATLRQEEQALLKEQTHFEVERLHRELCDIDKENGQ</sequence>
<keyword evidence="3" id="KW-1185">Reference proteome</keyword>
<dbReference type="GeneID" id="59264595"/>
<dbReference type="Proteomes" id="UP000531561">
    <property type="component" value="Unassembled WGS sequence"/>
</dbReference>
<feature type="coiled-coil region" evidence="1">
    <location>
        <begin position="130"/>
        <end position="167"/>
    </location>
</feature>
<protein>
    <submittedName>
        <fullName evidence="2">Uncharacterized protein</fullName>
    </submittedName>
</protein>
<dbReference type="EMBL" id="JABFCT010000028">
    <property type="protein sequence ID" value="KAF5867597.1"/>
    <property type="molecule type" value="Genomic_DNA"/>
</dbReference>
<evidence type="ECO:0000256" key="1">
    <source>
        <dbReference type="SAM" id="Coils"/>
    </source>
</evidence>
<evidence type="ECO:0000313" key="3">
    <source>
        <dbReference type="Proteomes" id="UP000531561"/>
    </source>
</evidence>
<keyword evidence="1" id="KW-0175">Coiled coil</keyword>
<proteinExistence type="predicted"/>
<dbReference type="AlphaFoldDB" id="A0A8H6AHP6"/>
<feature type="coiled-coil region" evidence="1">
    <location>
        <begin position="3"/>
        <end position="37"/>
    </location>
</feature>